<feature type="compositionally biased region" description="Polar residues" evidence="1">
    <location>
        <begin position="496"/>
        <end position="511"/>
    </location>
</feature>
<feature type="compositionally biased region" description="Basic and acidic residues" evidence="1">
    <location>
        <begin position="712"/>
        <end position="723"/>
    </location>
</feature>
<dbReference type="EMBL" id="GACK01001008">
    <property type="protein sequence ID" value="JAA64026.1"/>
    <property type="molecule type" value="mRNA"/>
</dbReference>
<accession>L7MII7</accession>
<evidence type="ECO:0000256" key="1">
    <source>
        <dbReference type="SAM" id="MobiDB-lite"/>
    </source>
</evidence>
<feature type="non-terminal residue" evidence="3">
    <location>
        <position position="1"/>
    </location>
</feature>
<sequence>TSVIMKWWCLFLIRDDAGKNIVEEYFRRLNVLTASTSWKVRSAANHLLLLMPYREIHFAILPFLLSSCGELEVSWKSSKLGSFESDLQSWLDDIARLKDTYHFPSQPSPAEGASAAKRIDDLLDNLPTPGTHVLEIIIDKSLFSDLDVKANVLLYGSLFRAYMWHHAAFRPLGVGSNSLQLKTWLDDLGVTGSTLQAAWLPVWTGRVATGNSTSSYHFELQCSVPVFELTALNKISAASEEKSVSEEDVVWSSYLEVLEEFSFSSLPMHLVIPIPFRLVPTSTIQTMAAWFLKCQAAAQESCVTVRLSYWDDVELKTKPSKPSSSEWQHNLLMERPLQSASVGDQCLQKPSGHLHFILLSNGNMNLLFPLRKTPSTKEICLYSGRESTSSPPVLEIATCELLQDIPLVCTDSILDSVHHNNSLRLALLRNFIASGQSSSHDVEELEKSFDKMSVDESDWVIDATGKPLSTPDHVTYVSLGDPSDWPERRFLVSESLKGSASGENRTLSNAGGSPGHKVLSISAGEITKLFDESGRARRKPLHPVHVVGQSTKPSVSRNQAESTYWPDVLQCKYHDMYYNTDSEVLESSCCAMKEQCLVDETATTCTSSLESSILPQSKSRKPSSKTCVPVRKSPQKRSLNKDRTTVRGHQQKHSLSSTRDDHVASASLRRSPRKAPSTQNMPRKTVPLARNSPQAAASPFLLRRSPRKNTRKHECDDSRRETVDANGGSAADKLRMKLRVAVANALEKNGVSQSSPLYKPCGKKLFAICSTFAKDLVGSGRTSELLQKIADSHAKQVVKFEMLKPGRRRKSETSGAS</sequence>
<dbReference type="InterPro" id="IPR039061">
    <property type="entry name" value="MTBP"/>
</dbReference>
<dbReference type="PANTHER" id="PTHR14382:SF1">
    <property type="entry name" value="MDM2-BINDING PROTEIN"/>
    <property type="match status" value="1"/>
</dbReference>
<proteinExistence type="evidence at transcript level"/>
<evidence type="ECO:0000259" key="2">
    <source>
        <dbReference type="Pfam" id="PF14920"/>
    </source>
</evidence>
<dbReference type="Pfam" id="PF14920">
    <property type="entry name" value="MTBP_C"/>
    <property type="match status" value="1"/>
</dbReference>
<dbReference type="InterPro" id="IPR029418">
    <property type="entry name" value="MTBP_C"/>
</dbReference>
<feature type="domain" description="MDN2-binding protein C-terminal" evidence="2">
    <location>
        <begin position="553"/>
        <end position="798"/>
    </location>
</feature>
<name>L7MII7_RHIPC</name>
<feature type="region of interest" description="Disordered" evidence="1">
    <location>
        <begin position="534"/>
        <end position="559"/>
    </location>
</feature>
<dbReference type="GO" id="GO:0031396">
    <property type="term" value="P:regulation of protein ubiquitination"/>
    <property type="evidence" value="ECO:0007669"/>
    <property type="project" value="InterPro"/>
</dbReference>
<feature type="compositionally biased region" description="Polar residues" evidence="1">
    <location>
        <begin position="548"/>
        <end position="559"/>
    </location>
</feature>
<reference evidence="3" key="2">
    <citation type="journal article" date="2015" name="J. Proteomics">
        <title>Sexual differences in the sialomes of the zebra tick, Rhipicephalus pulchellus.</title>
        <authorList>
            <person name="Tan A.W."/>
            <person name="Francischetti I.M."/>
            <person name="Slovak M."/>
            <person name="Kini R.M."/>
            <person name="Ribeiro J.M."/>
        </authorList>
    </citation>
    <scope>NUCLEOTIDE SEQUENCE</scope>
    <source>
        <tissue evidence="3">Salivary gland</tissue>
    </source>
</reference>
<reference evidence="3" key="1">
    <citation type="submission" date="2012-11" db="EMBL/GenBank/DDBJ databases">
        <authorList>
            <person name="Lucero-Rivera Y.E."/>
            <person name="Tovar-Ramirez D."/>
        </authorList>
    </citation>
    <scope>NUCLEOTIDE SEQUENCE</scope>
    <source>
        <tissue evidence="3">Salivary gland</tissue>
    </source>
</reference>
<evidence type="ECO:0000313" key="3">
    <source>
        <dbReference type="EMBL" id="JAA64026.1"/>
    </source>
</evidence>
<dbReference type="PANTHER" id="PTHR14382">
    <property type="entry name" value="MDM2-BINDING PROTEIN"/>
    <property type="match status" value="1"/>
</dbReference>
<feature type="region of interest" description="Disordered" evidence="1">
    <location>
        <begin position="608"/>
        <end position="728"/>
    </location>
</feature>
<feature type="compositionally biased region" description="Polar residues" evidence="1">
    <location>
        <begin position="608"/>
        <end position="617"/>
    </location>
</feature>
<feature type="region of interest" description="Disordered" evidence="1">
    <location>
        <begin position="496"/>
        <end position="516"/>
    </location>
</feature>
<dbReference type="GO" id="GO:0000776">
    <property type="term" value="C:kinetochore"/>
    <property type="evidence" value="ECO:0007669"/>
    <property type="project" value="TreeGrafter"/>
</dbReference>
<dbReference type="GO" id="GO:0034501">
    <property type="term" value="P:protein localization to kinetochore"/>
    <property type="evidence" value="ECO:0007669"/>
    <property type="project" value="TreeGrafter"/>
</dbReference>
<organism evidence="3">
    <name type="scientific">Rhipicephalus pulchellus</name>
    <name type="common">Yellow backed tick</name>
    <name type="synonym">Dermacentor pulchellus</name>
    <dbReference type="NCBI Taxonomy" id="72859"/>
    <lineage>
        <taxon>Eukaryota</taxon>
        <taxon>Metazoa</taxon>
        <taxon>Ecdysozoa</taxon>
        <taxon>Arthropoda</taxon>
        <taxon>Chelicerata</taxon>
        <taxon>Arachnida</taxon>
        <taxon>Acari</taxon>
        <taxon>Parasitiformes</taxon>
        <taxon>Ixodida</taxon>
        <taxon>Ixodoidea</taxon>
        <taxon>Ixodidae</taxon>
        <taxon>Rhipicephalinae</taxon>
        <taxon>Rhipicephalus</taxon>
        <taxon>Rhipicephalus</taxon>
    </lineage>
</organism>
<dbReference type="GO" id="GO:0007089">
    <property type="term" value="P:traversing start control point of mitotic cell cycle"/>
    <property type="evidence" value="ECO:0007669"/>
    <property type="project" value="TreeGrafter"/>
</dbReference>
<dbReference type="AlphaFoldDB" id="L7MII7"/>
<protein>
    <recommendedName>
        <fullName evidence="2">MDN2-binding protein C-terminal domain-containing protein</fullName>
    </recommendedName>
</protein>